<dbReference type="EC" id="2.4.1.25" evidence="3 10"/>
<feature type="domain" description="Glycosyl hydrolase family 13 catalytic" evidence="11">
    <location>
        <begin position="164"/>
        <end position="572"/>
    </location>
</feature>
<dbReference type="SMART" id="SM00642">
    <property type="entry name" value="Aamy"/>
    <property type="match status" value="1"/>
</dbReference>
<comment type="caution">
    <text evidence="12">The sequence shown here is derived from an EMBL/GenBank/DDBJ whole genome shotgun (WGS) entry which is preliminary data.</text>
</comment>
<dbReference type="InterPro" id="IPR003385">
    <property type="entry name" value="Glyco_hydro_77"/>
</dbReference>
<proteinExistence type="inferred from homology"/>
<evidence type="ECO:0000259" key="11">
    <source>
        <dbReference type="SMART" id="SM00642"/>
    </source>
</evidence>
<keyword evidence="6 10" id="KW-0808">Transferase</keyword>
<dbReference type="Pfam" id="PF02446">
    <property type="entry name" value="Glyco_hydro_77"/>
    <property type="match status" value="1"/>
</dbReference>
<gene>
    <name evidence="12" type="primary">malQ</name>
    <name evidence="12" type="ORF">L7E55_10390</name>
</gene>
<dbReference type="GO" id="GO:0004134">
    <property type="term" value="F:4-alpha-glucanotransferase activity"/>
    <property type="evidence" value="ECO:0007669"/>
    <property type="project" value="UniProtKB-EC"/>
</dbReference>
<evidence type="ECO:0000313" key="13">
    <source>
        <dbReference type="Proteomes" id="UP001154312"/>
    </source>
</evidence>
<evidence type="ECO:0000256" key="6">
    <source>
        <dbReference type="ARBA" id="ARBA00022679"/>
    </source>
</evidence>
<dbReference type="NCBIfam" id="TIGR00217">
    <property type="entry name" value="malQ"/>
    <property type="match status" value="1"/>
</dbReference>
<dbReference type="SUPFAM" id="SSF51445">
    <property type="entry name" value="(Trans)glycosidases"/>
    <property type="match status" value="2"/>
</dbReference>
<dbReference type="InterPro" id="IPR045857">
    <property type="entry name" value="O16G_dom_2"/>
</dbReference>
<evidence type="ECO:0000313" key="12">
    <source>
        <dbReference type="EMBL" id="MDF9408758.1"/>
    </source>
</evidence>
<evidence type="ECO:0000256" key="4">
    <source>
        <dbReference type="ARBA" id="ARBA00020295"/>
    </source>
</evidence>
<keyword evidence="13" id="KW-1185">Reference proteome</keyword>
<evidence type="ECO:0000256" key="3">
    <source>
        <dbReference type="ARBA" id="ARBA00012560"/>
    </source>
</evidence>
<dbReference type="Proteomes" id="UP001154312">
    <property type="component" value="Unassembled WGS sequence"/>
</dbReference>
<keyword evidence="5 10" id="KW-0328">Glycosyltransferase</keyword>
<comment type="catalytic activity">
    <reaction evidence="1 10">
        <text>Transfers a segment of a (1-&gt;4)-alpha-D-glucan to a new position in an acceptor, which may be glucose or a (1-&gt;4)-alpha-D-glucan.</text>
        <dbReference type="EC" id="2.4.1.25"/>
    </reaction>
</comment>
<name>A0A9X4JWA3_9FIRM</name>
<evidence type="ECO:0000256" key="9">
    <source>
        <dbReference type="ARBA" id="ARBA00031501"/>
    </source>
</evidence>
<dbReference type="Gene3D" id="3.90.400.10">
    <property type="entry name" value="Oligo-1,6-glucosidase, Domain 2"/>
    <property type="match status" value="1"/>
</dbReference>
<accession>A0A9X4JWA3</accession>
<evidence type="ECO:0000256" key="2">
    <source>
        <dbReference type="ARBA" id="ARBA00005684"/>
    </source>
</evidence>
<dbReference type="EMBL" id="JAKOAV010000018">
    <property type="protein sequence ID" value="MDF9408758.1"/>
    <property type="molecule type" value="Genomic_DNA"/>
</dbReference>
<dbReference type="GO" id="GO:0005975">
    <property type="term" value="P:carbohydrate metabolic process"/>
    <property type="evidence" value="ECO:0007669"/>
    <property type="project" value="InterPro"/>
</dbReference>
<dbReference type="NCBIfam" id="NF011080">
    <property type="entry name" value="PRK14508.1-3"/>
    <property type="match status" value="1"/>
</dbReference>
<reference evidence="12" key="1">
    <citation type="submission" date="2022-02" db="EMBL/GenBank/DDBJ databases">
        <authorList>
            <person name="Leng L."/>
        </authorList>
    </citation>
    <scope>NUCLEOTIDE SEQUENCE</scope>
    <source>
        <strain evidence="12">JI</strain>
    </source>
</reference>
<evidence type="ECO:0000256" key="10">
    <source>
        <dbReference type="RuleBase" id="RU361207"/>
    </source>
</evidence>
<dbReference type="AlphaFoldDB" id="A0A9X4JWA3"/>
<dbReference type="CDD" id="cd11338">
    <property type="entry name" value="AmyAc_CMD"/>
    <property type="match status" value="1"/>
</dbReference>
<dbReference type="Pfam" id="PF00128">
    <property type="entry name" value="Alpha-amylase"/>
    <property type="match status" value="1"/>
</dbReference>
<sequence>MAFDNPQGLCFYHNSHLAEYRSPFGAVPCGQAIKLRLSISAGEGGSESLREGQVNNISGCRCLLRVWEQATQKKFPMNVNLTLSANPGQVFFETVYLAPQTPGLIWYDFVITDGLNTYQYGNNADLSGGAGRLWTGDYSPGYQITVFQPKYEVPKWFKQGIVYQIFIDRFCRSGVGKLHTEAKPGALMHLCWEDTPCYLKDSDGKVERWNFFGGNLQGVISKLDYLEELGVSVIYFNPIFEAASNHRYDTADYYKIDPLIGTQEDFQKLITEAKRRGIRIILDGVFSHTGSDSRYFNRYGHYSGLGAYQSKDSPYYDWYQFDEYPDRYACWWGNDVLPEVREMTPSYRDFIFGGEHSVVRYWMRQGVKGWRLDVADELPDQFIRELRDVMHAVDDDAVLIGEVWEDASNKISYDQQREYFYGGALDAVTNYPFRKILLEFLLGKVDSEAVQRHLLQLYENYPRHNFYSALNIIGSHDTARILTLLGEAPAEEHLAEKAREKYRLPEEQRRLAVARLKLLSLIQFTFPGVPCIYYGDEAGLEGYSDPYNRGTFPWGREDEELLGWYKRLSCLRREYSVLSEGGLQTLVLEPDLYGFVRTLGNESITVIVNRHRTSNKTVALNEKVLGLAPGEPVPGIVLELLTGRLLSQPAGMPATTMSMEIPALEAVVIYCKQAARNTLSNQTLVRSAGILLHPGCLPSKWGIGDLGQEAYAFVDFLAQAGQSLWQVLPLNPVDNHGSPYLSESAFAGYPLLISLEQLKDLGLLAEAELVHVTASMASKEDLLRKAFENFSRLQEKQDYNEFVESEKFWLEDYCLYKALKKKHKGLPWQKWERALAAREKKALTEAGQALAVEIGYQRFLQYVFHRQWQKLKSYANRIGIRIIGDMPIYVAADSCDTWAFRHYFKMDRDGAQLAQAGVPPDCFSSTGQLWGNPLYDWCALRGDDYSWWKERFRRAIKNYDTIRLDHFRAFESFWEVGPNDKTAVSGRWLKGPGKRLFSALEQEFTQLPIIAEDLGVITPEVENLMHIFQFPGMQVLQFTREEPLEREKRKSPCVYYTGTHDNDTLLGWVKSEFDSAGVRMNGTKLSQICKDLIETVYMSDATWVIVPLQDVLGLDSEARINTPGTAGGNWQWVMPPGCLSSELQTWLERLARKHRRNHLGNDQ</sequence>
<protein>
    <recommendedName>
        <fullName evidence="4 10">4-alpha-glucanotransferase</fullName>
        <ecNumber evidence="3 10">2.4.1.25</ecNumber>
    </recommendedName>
    <alternativeName>
        <fullName evidence="8 10">Amylomaltase</fullName>
    </alternativeName>
    <alternativeName>
        <fullName evidence="9 10">Disproportionating enzyme</fullName>
    </alternativeName>
</protein>
<evidence type="ECO:0000256" key="1">
    <source>
        <dbReference type="ARBA" id="ARBA00000439"/>
    </source>
</evidence>
<dbReference type="RefSeq" id="WP_277444134.1">
    <property type="nucleotide sequence ID" value="NZ_JAKOAV010000018.1"/>
</dbReference>
<organism evidence="12 13">
    <name type="scientific">Pelotomaculum isophthalicicum JI</name>
    <dbReference type="NCBI Taxonomy" id="947010"/>
    <lineage>
        <taxon>Bacteria</taxon>
        <taxon>Bacillati</taxon>
        <taxon>Bacillota</taxon>
        <taxon>Clostridia</taxon>
        <taxon>Eubacteriales</taxon>
        <taxon>Desulfotomaculaceae</taxon>
        <taxon>Pelotomaculum</taxon>
    </lineage>
</organism>
<evidence type="ECO:0000256" key="5">
    <source>
        <dbReference type="ARBA" id="ARBA00022676"/>
    </source>
</evidence>
<dbReference type="Gene3D" id="2.60.40.1180">
    <property type="entry name" value="Golgi alpha-mannosidase II"/>
    <property type="match status" value="1"/>
</dbReference>
<evidence type="ECO:0000256" key="7">
    <source>
        <dbReference type="ARBA" id="ARBA00023277"/>
    </source>
</evidence>
<dbReference type="InterPro" id="IPR013783">
    <property type="entry name" value="Ig-like_fold"/>
</dbReference>
<dbReference type="InterPro" id="IPR006047">
    <property type="entry name" value="GH13_cat_dom"/>
</dbReference>
<dbReference type="Gene3D" id="3.20.20.80">
    <property type="entry name" value="Glycosidases"/>
    <property type="match status" value="2"/>
</dbReference>
<dbReference type="Gene3D" id="2.60.40.10">
    <property type="entry name" value="Immunoglobulins"/>
    <property type="match status" value="1"/>
</dbReference>
<dbReference type="PANTHER" id="PTHR32438">
    <property type="entry name" value="4-ALPHA-GLUCANOTRANSFERASE DPE1, CHLOROPLASTIC/AMYLOPLASTIC"/>
    <property type="match status" value="1"/>
</dbReference>
<evidence type="ECO:0000256" key="8">
    <source>
        <dbReference type="ARBA" id="ARBA00031423"/>
    </source>
</evidence>
<dbReference type="PANTHER" id="PTHR32438:SF5">
    <property type="entry name" value="4-ALPHA-GLUCANOTRANSFERASE DPE1, CHLOROPLASTIC_AMYLOPLASTIC"/>
    <property type="match status" value="1"/>
</dbReference>
<keyword evidence="7 10" id="KW-0119">Carbohydrate metabolism</keyword>
<dbReference type="InterPro" id="IPR013780">
    <property type="entry name" value="Glyco_hydro_b"/>
</dbReference>
<dbReference type="InterPro" id="IPR017853">
    <property type="entry name" value="GH"/>
</dbReference>
<comment type="similarity">
    <text evidence="2 10">Belongs to the disproportionating enzyme family.</text>
</comment>